<keyword evidence="2" id="KW-1185">Reference proteome</keyword>
<evidence type="ECO:0000313" key="1">
    <source>
        <dbReference type="EMBL" id="KAG9469677.1"/>
    </source>
</evidence>
<reference evidence="1" key="1">
    <citation type="thesis" date="2020" institute="ProQuest LLC" country="789 East Eisenhower Parkway, Ann Arbor, MI, USA">
        <title>Comparative Genomics and Chromosome Evolution.</title>
        <authorList>
            <person name="Mudd A.B."/>
        </authorList>
    </citation>
    <scope>NUCLEOTIDE SEQUENCE</scope>
    <source>
        <strain evidence="1">HN-11 Male</strain>
        <tissue evidence="1">Kidney and liver</tissue>
    </source>
</reference>
<dbReference type="EMBL" id="WNTK01000455">
    <property type="protein sequence ID" value="KAG9469677.1"/>
    <property type="molecule type" value="Genomic_DNA"/>
</dbReference>
<sequence length="85" mass="9505">MDPVATVSSLCCYNGPIGLEILLTSYVPSDNPYFLCPVERMEVCWQSWEAEQQSSVAPILGRLSVTYLIVFSFSFLGDHRADINL</sequence>
<organism evidence="1 2">
    <name type="scientific">Eleutherodactylus coqui</name>
    <name type="common">Puerto Rican coqui</name>
    <dbReference type="NCBI Taxonomy" id="57060"/>
    <lineage>
        <taxon>Eukaryota</taxon>
        <taxon>Metazoa</taxon>
        <taxon>Chordata</taxon>
        <taxon>Craniata</taxon>
        <taxon>Vertebrata</taxon>
        <taxon>Euteleostomi</taxon>
        <taxon>Amphibia</taxon>
        <taxon>Batrachia</taxon>
        <taxon>Anura</taxon>
        <taxon>Neobatrachia</taxon>
        <taxon>Hyloidea</taxon>
        <taxon>Eleutherodactylidae</taxon>
        <taxon>Eleutherodactylinae</taxon>
        <taxon>Eleutherodactylus</taxon>
        <taxon>Eleutherodactylus</taxon>
    </lineage>
</organism>
<accession>A0A8J6EI42</accession>
<dbReference type="AlphaFoldDB" id="A0A8J6EI42"/>
<proteinExistence type="predicted"/>
<dbReference type="Proteomes" id="UP000770717">
    <property type="component" value="Unassembled WGS sequence"/>
</dbReference>
<protein>
    <submittedName>
        <fullName evidence="1">Uncharacterized protein</fullName>
    </submittedName>
</protein>
<name>A0A8J6EI42_ELECQ</name>
<evidence type="ECO:0000313" key="2">
    <source>
        <dbReference type="Proteomes" id="UP000770717"/>
    </source>
</evidence>
<comment type="caution">
    <text evidence="1">The sequence shown here is derived from an EMBL/GenBank/DDBJ whole genome shotgun (WGS) entry which is preliminary data.</text>
</comment>
<gene>
    <name evidence="1" type="ORF">GDO78_019935</name>
</gene>